<dbReference type="Proteomes" id="UP001189122">
    <property type="component" value="Unassembled WGS sequence"/>
</dbReference>
<dbReference type="EMBL" id="LR743590">
    <property type="protein sequence ID" value="CAA2617237.1"/>
    <property type="molecule type" value="Genomic_DNA"/>
</dbReference>
<feature type="transmembrane region" description="Helical" evidence="1">
    <location>
        <begin position="57"/>
        <end position="78"/>
    </location>
</feature>
<evidence type="ECO:0000313" key="3">
    <source>
        <dbReference type="EMBL" id="CAA2617237.1"/>
    </source>
</evidence>
<accession>A0A7I8IIE9</accession>
<dbReference type="AlphaFoldDB" id="A0A7I8IIE9"/>
<keyword evidence="1" id="KW-0812">Transmembrane</keyword>
<dbReference type="EMBL" id="CACRZD030000003">
    <property type="protein sequence ID" value="CAA6656935.1"/>
    <property type="molecule type" value="Genomic_DNA"/>
</dbReference>
<evidence type="ECO:0000313" key="4">
    <source>
        <dbReference type="Proteomes" id="UP001189122"/>
    </source>
</evidence>
<reference evidence="3 4" key="1">
    <citation type="submission" date="2019-12" db="EMBL/GenBank/DDBJ databases">
        <authorList>
            <person name="Scholz U."/>
            <person name="Mascher M."/>
            <person name="Fiebig A."/>
        </authorList>
    </citation>
    <scope>NUCLEOTIDE SEQUENCE</scope>
</reference>
<proteinExistence type="predicted"/>
<name>A0A7I8IIE9_SPIIN</name>
<gene>
    <name evidence="3" type="ORF">SI7747_03003406</name>
</gene>
<sequence length="79" mass="9002">MWKRGWQRQEHGRSRRGEEVAASAMLRTPEFLLLVYLNNLGQTVESRGNSKTSAVVSLAFAFGFFGRCMVSLMDFVCIR</sequence>
<evidence type="ECO:0000256" key="1">
    <source>
        <dbReference type="SAM" id="Phobius"/>
    </source>
</evidence>
<feature type="domain" description="NFD4 C-terminal" evidence="2">
    <location>
        <begin position="34"/>
        <end position="76"/>
    </location>
</feature>
<evidence type="ECO:0000259" key="2">
    <source>
        <dbReference type="Pfam" id="PF23262"/>
    </source>
</evidence>
<organism evidence="3">
    <name type="scientific">Spirodela intermedia</name>
    <name type="common">Intermediate duckweed</name>
    <dbReference type="NCBI Taxonomy" id="51605"/>
    <lineage>
        <taxon>Eukaryota</taxon>
        <taxon>Viridiplantae</taxon>
        <taxon>Streptophyta</taxon>
        <taxon>Embryophyta</taxon>
        <taxon>Tracheophyta</taxon>
        <taxon>Spermatophyta</taxon>
        <taxon>Magnoliopsida</taxon>
        <taxon>Liliopsida</taxon>
        <taxon>Araceae</taxon>
        <taxon>Lemnoideae</taxon>
        <taxon>Spirodela</taxon>
    </lineage>
</organism>
<protein>
    <recommendedName>
        <fullName evidence="2">NFD4 C-terminal domain-containing protein</fullName>
    </recommendedName>
</protein>
<dbReference type="Pfam" id="PF23262">
    <property type="entry name" value="NFD4_C"/>
    <property type="match status" value="1"/>
</dbReference>
<keyword evidence="4" id="KW-1185">Reference proteome</keyword>
<keyword evidence="1" id="KW-1133">Transmembrane helix</keyword>
<dbReference type="InterPro" id="IPR056555">
    <property type="entry name" value="NFD4_C"/>
</dbReference>
<keyword evidence="1" id="KW-0472">Membrane</keyword>